<accession>A0A521G038</accession>
<name>A0A521G038_9BACT</name>
<protein>
    <submittedName>
        <fullName evidence="1">Uncharacterized protein</fullName>
    </submittedName>
</protein>
<proteinExistence type="predicted"/>
<dbReference type="AlphaFoldDB" id="A0A521G038"/>
<organism evidence="1 2">
    <name type="scientific">Candidatus Electronema aureum</name>
    <dbReference type="NCBI Taxonomy" id="2005002"/>
    <lineage>
        <taxon>Bacteria</taxon>
        <taxon>Pseudomonadati</taxon>
        <taxon>Thermodesulfobacteriota</taxon>
        <taxon>Desulfobulbia</taxon>
        <taxon>Desulfobulbales</taxon>
        <taxon>Desulfobulbaceae</taxon>
        <taxon>Candidatus Electronema</taxon>
    </lineage>
</organism>
<comment type="caution">
    <text evidence="1">The sequence shown here is derived from an EMBL/GenBank/DDBJ whole genome shotgun (WGS) entry which is preliminary data.</text>
</comment>
<dbReference type="EMBL" id="NQJD01000028">
    <property type="protein sequence ID" value="TAA74386.1"/>
    <property type="molecule type" value="Genomic_DNA"/>
</dbReference>
<sequence>MNFLNNPCDVQGLSIYSLQKTGEHCMKFLEKLRAEAHKAFHEEKKKINAEIAMRKEFEAMVARCDEVVSMRLRQIGNTFFKNLFFLKKYKILSNREELSWTLRGHVFKSDIHPIVNIKIREECYHFSVEYWHGNDKFRKYECFGKTDDLSGESIEDMFVKIAISIAQAMAAKNISL</sequence>
<keyword evidence="2" id="KW-1185">Reference proteome</keyword>
<evidence type="ECO:0000313" key="2">
    <source>
        <dbReference type="Proteomes" id="UP000316238"/>
    </source>
</evidence>
<reference evidence="1" key="1">
    <citation type="submission" date="2017-07" db="EMBL/GenBank/DDBJ databases">
        <title>The cable genome - Insights into the physiology and evolution of filamentous bacteria capable of sulfide oxidation via long distance electron transfer.</title>
        <authorList>
            <person name="Thorup C."/>
            <person name="Bjerg J.T."/>
            <person name="Schreiber L."/>
            <person name="Nielsen L.P."/>
            <person name="Kjeldsen K.U."/>
            <person name="Boesen T."/>
            <person name="Boggild A."/>
            <person name="Meysman F."/>
            <person name="Geelhoed J."/>
            <person name="Schramm A."/>
        </authorList>
    </citation>
    <scope>NUCLEOTIDE SEQUENCE [LARGE SCALE GENOMIC DNA]</scope>
    <source>
        <strain evidence="1">GS</strain>
    </source>
</reference>
<evidence type="ECO:0000313" key="1">
    <source>
        <dbReference type="EMBL" id="TAA74386.1"/>
    </source>
</evidence>
<gene>
    <name evidence="1" type="ORF">CDV28_12820</name>
</gene>
<dbReference type="Proteomes" id="UP000316238">
    <property type="component" value="Unassembled WGS sequence"/>
</dbReference>